<evidence type="ECO:0000313" key="6">
    <source>
        <dbReference type="Proteomes" id="UP000593564"/>
    </source>
</evidence>
<proteinExistence type="predicted"/>
<dbReference type="AlphaFoldDB" id="A0A7J7HK09"/>
<dbReference type="Proteomes" id="UP000593564">
    <property type="component" value="Unassembled WGS sequence"/>
</dbReference>
<dbReference type="GO" id="GO:0016702">
    <property type="term" value="F:oxidoreductase activity, acting on single donors with incorporation of molecular oxygen, incorporation of two atoms of oxygen"/>
    <property type="evidence" value="ECO:0007669"/>
    <property type="project" value="InterPro"/>
</dbReference>
<dbReference type="InterPro" id="IPR000907">
    <property type="entry name" value="LipOase"/>
</dbReference>
<accession>A0A7J7HK09</accession>
<comment type="caution">
    <text evidence="5">The sequence shown here is derived from an EMBL/GenBank/DDBJ whole genome shotgun (WGS) entry which is preliminary data.</text>
</comment>
<organism evidence="5 6">
    <name type="scientific">Camellia sinensis</name>
    <name type="common">Tea plant</name>
    <name type="synonym">Thea sinensis</name>
    <dbReference type="NCBI Taxonomy" id="4442"/>
    <lineage>
        <taxon>Eukaryota</taxon>
        <taxon>Viridiplantae</taxon>
        <taxon>Streptophyta</taxon>
        <taxon>Embryophyta</taxon>
        <taxon>Tracheophyta</taxon>
        <taxon>Spermatophyta</taxon>
        <taxon>Magnoliopsida</taxon>
        <taxon>eudicotyledons</taxon>
        <taxon>Gunneridae</taxon>
        <taxon>Pentapetalae</taxon>
        <taxon>asterids</taxon>
        <taxon>Ericales</taxon>
        <taxon>Theaceae</taxon>
        <taxon>Camellia</taxon>
    </lineage>
</organism>
<dbReference type="Gene3D" id="1.20.245.10">
    <property type="entry name" value="Lipoxygenase-1, Domain 5"/>
    <property type="match status" value="2"/>
</dbReference>
<dbReference type="GO" id="GO:0034440">
    <property type="term" value="P:lipid oxidation"/>
    <property type="evidence" value="ECO:0007669"/>
    <property type="project" value="InterPro"/>
</dbReference>
<dbReference type="SUPFAM" id="SSF48484">
    <property type="entry name" value="Lipoxigenase"/>
    <property type="match status" value="1"/>
</dbReference>
<evidence type="ECO:0000256" key="2">
    <source>
        <dbReference type="ARBA" id="ARBA00022964"/>
    </source>
</evidence>
<evidence type="ECO:0000256" key="1">
    <source>
        <dbReference type="ARBA" id="ARBA00022723"/>
    </source>
</evidence>
<dbReference type="EMBL" id="JACBKZ010000004">
    <property type="protein sequence ID" value="KAF5952256.1"/>
    <property type="molecule type" value="Genomic_DNA"/>
</dbReference>
<dbReference type="InterPro" id="IPR013819">
    <property type="entry name" value="LipOase_C"/>
</dbReference>
<reference evidence="5 6" key="2">
    <citation type="submission" date="2020-07" db="EMBL/GenBank/DDBJ databases">
        <title>Genome assembly of wild tea tree DASZ reveals pedigree and selection history of tea varieties.</title>
        <authorList>
            <person name="Zhang W."/>
        </authorList>
    </citation>
    <scope>NUCLEOTIDE SEQUENCE [LARGE SCALE GENOMIC DNA]</scope>
    <source>
        <strain evidence="6">cv. G240</strain>
        <tissue evidence="5">Leaf</tissue>
    </source>
</reference>
<evidence type="ECO:0000313" key="5">
    <source>
        <dbReference type="EMBL" id="KAF5952256.1"/>
    </source>
</evidence>
<keyword evidence="1" id="KW-0479">Metal-binding</keyword>
<evidence type="ECO:0000259" key="4">
    <source>
        <dbReference type="PROSITE" id="PS51393"/>
    </source>
</evidence>
<dbReference type="InterPro" id="IPR036226">
    <property type="entry name" value="LipOase_C_sf"/>
</dbReference>
<dbReference type="PROSITE" id="PS51393">
    <property type="entry name" value="LIPOXYGENASE_3"/>
    <property type="match status" value="1"/>
</dbReference>
<protein>
    <recommendedName>
        <fullName evidence="4">Lipoxygenase domain-containing protein</fullName>
    </recommendedName>
</protein>
<sequence>MSFVVYKNWIFPEQAFPVDLIKRNDTKDNNSPHGLRLLIQDYPYVVDGLKICSTIETWVQDYYNFYYKNDEMVKEDCEVQCWWKELREEGHTYMPNRSTISRRFMPELSTLECEELESNPEKAFSKTITAMLQTLIGRFCQGIPWMRYLLGRETLKWTTDTKPLEAFKKIGEKLAKIEENIIDMNNGSEEKWRNGVGPAKVPYTLLLPTSETGLTSRGIPNSVSI</sequence>
<keyword evidence="2" id="KW-0223">Dioxygenase</keyword>
<dbReference type="GO" id="GO:0046872">
    <property type="term" value="F:metal ion binding"/>
    <property type="evidence" value="ECO:0007669"/>
    <property type="project" value="UniProtKB-KW"/>
</dbReference>
<reference evidence="6" key="1">
    <citation type="journal article" date="2020" name="Nat. Commun.">
        <title>Genome assembly of wild tea tree DASZ reveals pedigree and selection history of tea varieties.</title>
        <authorList>
            <person name="Zhang W."/>
            <person name="Zhang Y."/>
            <person name="Qiu H."/>
            <person name="Guo Y."/>
            <person name="Wan H."/>
            <person name="Zhang X."/>
            <person name="Scossa F."/>
            <person name="Alseekh S."/>
            <person name="Zhang Q."/>
            <person name="Wang P."/>
            <person name="Xu L."/>
            <person name="Schmidt M.H."/>
            <person name="Jia X."/>
            <person name="Li D."/>
            <person name="Zhu A."/>
            <person name="Guo F."/>
            <person name="Chen W."/>
            <person name="Ni D."/>
            <person name="Usadel B."/>
            <person name="Fernie A.R."/>
            <person name="Wen W."/>
        </authorList>
    </citation>
    <scope>NUCLEOTIDE SEQUENCE [LARGE SCALE GENOMIC DNA]</scope>
    <source>
        <strain evidence="6">cv. G240</strain>
    </source>
</reference>
<dbReference type="PANTHER" id="PTHR11771">
    <property type="entry name" value="LIPOXYGENASE"/>
    <property type="match status" value="1"/>
</dbReference>
<name>A0A7J7HK09_CAMSI</name>
<gene>
    <name evidence="5" type="ORF">HYC85_010200</name>
</gene>
<keyword evidence="3" id="KW-0560">Oxidoreductase</keyword>
<feature type="domain" description="Lipoxygenase" evidence="4">
    <location>
        <begin position="1"/>
        <end position="225"/>
    </location>
</feature>
<evidence type="ECO:0000256" key="3">
    <source>
        <dbReference type="ARBA" id="ARBA00023002"/>
    </source>
</evidence>
<keyword evidence="6" id="KW-1185">Reference proteome</keyword>
<dbReference type="Pfam" id="PF00305">
    <property type="entry name" value="Lipoxygenase"/>
    <property type="match status" value="2"/>
</dbReference>